<evidence type="ECO:0000256" key="1">
    <source>
        <dbReference type="ARBA" id="ARBA00022679"/>
    </source>
</evidence>
<dbReference type="InterPro" id="IPR000182">
    <property type="entry name" value="GNAT_dom"/>
</dbReference>
<dbReference type="PROSITE" id="PS51186">
    <property type="entry name" value="GNAT"/>
    <property type="match status" value="1"/>
</dbReference>
<keyword evidence="5" id="KW-1185">Reference proteome</keyword>
<dbReference type="SUPFAM" id="SSF55729">
    <property type="entry name" value="Acyl-CoA N-acyltransferases (Nat)"/>
    <property type="match status" value="1"/>
</dbReference>
<keyword evidence="2" id="KW-0012">Acyltransferase</keyword>
<comment type="caution">
    <text evidence="4">The sequence shown here is derived from an EMBL/GenBank/DDBJ whole genome shotgun (WGS) entry which is preliminary data.</text>
</comment>
<dbReference type="InterPro" id="IPR050832">
    <property type="entry name" value="Bact_Acetyltransf"/>
</dbReference>
<feature type="domain" description="N-acetyltransferase" evidence="3">
    <location>
        <begin position="4"/>
        <end position="167"/>
    </location>
</feature>
<keyword evidence="1" id="KW-0808">Transferase</keyword>
<dbReference type="CDD" id="cd04301">
    <property type="entry name" value="NAT_SF"/>
    <property type="match status" value="1"/>
</dbReference>
<organism evidence="4 5">
    <name type="scientific">Pilimelia anulata</name>
    <dbReference type="NCBI Taxonomy" id="53371"/>
    <lineage>
        <taxon>Bacteria</taxon>
        <taxon>Bacillati</taxon>
        <taxon>Actinomycetota</taxon>
        <taxon>Actinomycetes</taxon>
        <taxon>Micromonosporales</taxon>
        <taxon>Micromonosporaceae</taxon>
        <taxon>Pilimelia</taxon>
    </lineage>
</organism>
<reference evidence="4" key="1">
    <citation type="journal article" date="2014" name="Int. J. Syst. Evol. Microbiol.">
        <title>Complete genome sequence of Corynebacterium casei LMG S-19264T (=DSM 44701T), isolated from a smear-ripened cheese.</title>
        <authorList>
            <consortium name="US DOE Joint Genome Institute (JGI-PGF)"/>
            <person name="Walter F."/>
            <person name="Albersmeier A."/>
            <person name="Kalinowski J."/>
            <person name="Ruckert C."/>
        </authorList>
    </citation>
    <scope>NUCLEOTIDE SEQUENCE</scope>
    <source>
        <strain evidence="4">JCM 3090</strain>
    </source>
</reference>
<evidence type="ECO:0000259" key="3">
    <source>
        <dbReference type="PROSITE" id="PS51186"/>
    </source>
</evidence>
<dbReference type="PANTHER" id="PTHR43877:SF2">
    <property type="entry name" value="AMINOALKYLPHOSPHONATE N-ACETYLTRANSFERASE-RELATED"/>
    <property type="match status" value="1"/>
</dbReference>
<dbReference type="GO" id="GO:0016747">
    <property type="term" value="F:acyltransferase activity, transferring groups other than amino-acyl groups"/>
    <property type="evidence" value="ECO:0007669"/>
    <property type="project" value="InterPro"/>
</dbReference>
<sequence length="167" mass="17413">MSDVVIRRVTAADAAAVRAVRLEMLADSPDAYLETAAAFAARSDAELAALTAERAGSDRVAQFVAVHRGRFVATAAGAPTPHDPAAVTLFAVYVAPGHRGTGVLGGLVDALAGWARSIGRPHLVLEVVTGNDRAERAYAKLGFVGTGELLPHPTKPGETEIRLRRPA</sequence>
<evidence type="ECO:0000256" key="2">
    <source>
        <dbReference type="ARBA" id="ARBA00023315"/>
    </source>
</evidence>
<accession>A0A8J3B9I5</accession>
<dbReference type="InterPro" id="IPR016181">
    <property type="entry name" value="Acyl_CoA_acyltransferase"/>
</dbReference>
<dbReference type="EMBL" id="BMQB01000004">
    <property type="protein sequence ID" value="GGJ90950.1"/>
    <property type="molecule type" value="Genomic_DNA"/>
</dbReference>
<proteinExistence type="predicted"/>
<evidence type="ECO:0000313" key="5">
    <source>
        <dbReference type="Proteomes" id="UP000649739"/>
    </source>
</evidence>
<reference evidence="4" key="2">
    <citation type="submission" date="2020-09" db="EMBL/GenBank/DDBJ databases">
        <authorList>
            <person name="Sun Q."/>
            <person name="Ohkuma M."/>
        </authorList>
    </citation>
    <scope>NUCLEOTIDE SEQUENCE</scope>
    <source>
        <strain evidence="4">JCM 3090</strain>
    </source>
</reference>
<dbReference type="Pfam" id="PF00583">
    <property type="entry name" value="Acetyltransf_1"/>
    <property type="match status" value="1"/>
</dbReference>
<dbReference type="PANTHER" id="PTHR43877">
    <property type="entry name" value="AMINOALKYLPHOSPHONATE N-ACETYLTRANSFERASE-RELATED-RELATED"/>
    <property type="match status" value="1"/>
</dbReference>
<dbReference type="RefSeq" id="WP_189169918.1">
    <property type="nucleotide sequence ID" value="NZ_BMQB01000004.1"/>
</dbReference>
<gene>
    <name evidence="4" type="ORF">GCM10010123_21050</name>
</gene>
<dbReference type="Proteomes" id="UP000649739">
    <property type="component" value="Unassembled WGS sequence"/>
</dbReference>
<name>A0A8J3B9I5_9ACTN</name>
<protein>
    <recommendedName>
        <fullName evidence="3">N-acetyltransferase domain-containing protein</fullName>
    </recommendedName>
</protein>
<dbReference type="Gene3D" id="3.40.630.30">
    <property type="match status" value="1"/>
</dbReference>
<evidence type="ECO:0000313" key="4">
    <source>
        <dbReference type="EMBL" id="GGJ90950.1"/>
    </source>
</evidence>
<dbReference type="AlphaFoldDB" id="A0A8J3B9I5"/>